<evidence type="ECO:0000313" key="3">
    <source>
        <dbReference type="Proteomes" id="UP001189429"/>
    </source>
</evidence>
<keyword evidence="3" id="KW-1185">Reference proteome</keyword>
<proteinExistence type="predicted"/>
<feature type="non-terminal residue" evidence="2">
    <location>
        <position position="167"/>
    </location>
</feature>
<feature type="domain" description="Ubiquitin-like" evidence="1">
    <location>
        <begin position="4"/>
        <end position="64"/>
    </location>
</feature>
<dbReference type="SUPFAM" id="SSF48403">
    <property type="entry name" value="Ankyrin repeat"/>
    <property type="match status" value="1"/>
</dbReference>
<dbReference type="InterPro" id="IPR029071">
    <property type="entry name" value="Ubiquitin-like_domsf"/>
</dbReference>
<organism evidence="2 3">
    <name type="scientific">Prorocentrum cordatum</name>
    <dbReference type="NCBI Taxonomy" id="2364126"/>
    <lineage>
        <taxon>Eukaryota</taxon>
        <taxon>Sar</taxon>
        <taxon>Alveolata</taxon>
        <taxon>Dinophyceae</taxon>
        <taxon>Prorocentrales</taxon>
        <taxon>Prorocentraceae</taxon>
        <taxon>Prorocentrum</taxon>
    </lineage>
</organism>
<evidence type="ECO:0000259" key="1">
    <source>
        <dbReference type="PROSITE" id="PS50053"/>
    </source>
</evidence>
<comment type="caution">
    <text evidence="2">The sequence shown here is derived from an EMBL/GenBank/DDBJ whole genome shotgun (WGS) entry which is preliminary data.</text>
</comment>
<dbReference type="CDD" id="cd17039">
    <property type="entry name" value="Ubl_ubiquitin_like"/>
    <property type="match status" value="1"/>
</dbReference>
<accession>A0ABN9Y6Q0</accession>
<dbReference type="Proteomes" id="UP001189429">
    <property type="component" value="Unassembled WGS sequence"/>
</dbReference>
<sequence length="167" mass="17771">MAAVTVTVTTLAGPCALTVEILCATETAGGLKRQIQAKCGMPRFQQRLLLGERSLGNDVILASLEPPPHLSLVVVPYQEDEETSESVVYAIRTNNIAGLERALCVPADPNGPPNRPVDQETPLFAATDHGSPAMVQLLIDSLADPNILVCNRRGTQTTCLHVAAEYG</sequence>
<gene>
    <name evidence="2" type="ORF">PCOR1329_LOCUS82085</name>
</gene>
<protein>
    <recommendedName>
        <fullName evidence="1">Ubiquitin-like domain-containing protein</fullName>
    </recommendedName>
</protein>
<dbReference type="SMART" id="SM00248">
    <property type="entry name" value="ANK"/>
    <property type="match status" value="1"/>
</dbReference>
<reference evidence="2" key="1">
    <citation type="submission" date="2023-10" db="EMBL/GenBank/DDBJ databases">
        <authorList>
            <person name="Chen Y."/>
            <person name="Shah S."/>
            <person name="Dougan E. K."/>
            <person name="Thang M."/>
            <person name="Chan C."/>
        </authorList>
    </citation>
    <scope>NUCLEOTIDE SEQUENCE [LARGE SCALE GENOMIC DNA]</scope>
</reference>
<dbReference type="SUPFAM" id="SSF54236">
    <property type="entry name" value="Ubiquitin-like"/>
    <property type="match status" value="1"/>
</dbReference>
<dbReference type="InterPro" id="IPR002110">
    <property type="entry name" value="Ankyrin_rpt"/>
</dbReference>
<dbReference type="InterPro" id="IPR036770">
    <property type="entry name" value="Ankyrin_rpt-contain_sf"/>
</dbReference>
<name>A0ABN9Y6Q0_9DINO</name>
<dbReference type="Gene3D" id="1.25.40.20">
    <property type="entry name" value="Ankyrin repeat-containing domain"/>
    <property type="match status" value="1"/>
</dbReference>
<dbReference type="PROSITE" id="PS50053">
    <property type="entry name" value="UBIQUITIN_2"/>
    <property type="match status" value="1"/>
</dbReference>
<dbReference type="Gene3D" id="3.10.20.90">
    <property type="entry name" value="Phosphatidylinositol 3-kinase Catalytic Subunit, Chain A, domain 1"/>
    <property type="match status" value="1"/>
</dbReference>
<dbReference type="Pfam" id="PF00023">
    <property type="entry name" value="Ank"/>
    <property type="match status" value="1"/>
</dbReference>
<dbReference type="EMBL" id="CAUYUJ010021769">
    <property type="protein sequence ID" value="CAK0906910.1"/>
    <property type="molecule type" value="Genomic_DNA"/>
</dbReference>
<evidence type="ECO:0000313" key="2">
    <source>
        <dbReference type="EMBL" id="CAK0906910.1"/>
    </source>
</evidence>
<dbReference type="InterPro" id="IPR000626">
    <property type="entry name" value="Ubiquitin-like_dom"/>
</dbReference>